<reference evidence="1" key="1">
    <citation type="submission" date="2021-03" db="EMBL/GenBank/DDBJ databases">
        <title>Revisited historic fungal species revealed as producer of novel bioactive compounds through whole genome sequencing and comparative genomics.</title>
        <authorList>
            <person name="Vignolle G.A."/>
            <person name="Hochenegger N."/>
            <person name="Mach R.L."/>
            <person name="Mach-Aigner A.R."/>
            <person name="Javad Rahimi M."/>
            <person name="Salim K.A."/>
            <person name="Chan C.M."/>
            <person name="Lim L.B.L."/>
            <person name="Cai F."/>
            <person name="Druzhinina I.S."/>
            <person name="U'Ren J.M."/>
            <person name="Derntl C."/>
        </authorList>
    </citation>
    <scope>NUCLEOTIDE SEQUENCE</scope>
    <source>
        <strain evidence="1">TUCIM 5799</strain>
    </source>
</reference>
<evidence type="ECO:0000313" key="1">
    <source>
        <dbReference type="EMBL" id="KAI1879708.1"/>
    </source>
</evidence>
<organism evidence="1 2">
    <name type="scientific">Neoarthrinium moseri</name>
    <dbReference type="NCBI Taxonomy" id="1658444"/>
    <lineage>
        <taxon>Eukaryota</taxon>
        <taxon>Fungi</taxon>
        <taxon>Dikarya</taxon>
        <taxon>Ascomycota</taxon>
        <taxon>Pezizomycotina</taxon>
        <taxon>Sordariomycetes</taxon>
        <taxon>Xylariomycetidae</taxon>
        <taxon>Amphisphaeriales</taxon>
        <taxon>Apiosporaceae</taxon>
        <taxon>Neoarthrinium</taxon>
    </lineage>
</organism>
<keyword evidence="2" id="KW-1185">Reference proteome</keyword>
<dbReference type="Proteomes" id="UP000829685">
    <property type="component" value="Unassembled WGS sequence"/>
</dbReference>
<dbReference type="EMBL" id="JAFIMR010000004">
    <property type="protein sequence ID" value="KAI1879708.1"/>
    <property type="molecule type" value="Genomic_DNA"/>
</dbReference>
<name>A0A9P9WUV8_9PEZI</name>
<gene>
    <name evidence="1" type="ORF">JX265_002662</name>
</gene>
<sequence>MTSGLKGFAALKPAVISKVNVDVTKIHPFGAAHNGSRLTHFECPTGSIESVPGFEPAFKADITFGGDWFSMDADGEHGRVDFRGIARTEDGNEIDVRVFGIVKMGPEASKLFNLQPDMATVPFGWITAKAEYIVSDPKLKVLENSILVGNASAIVDANGVTIENRQSIVVATTAE</sequence>
<dbReference type="Pfam" id="PF11578">
    <property type="entry name" value="DUF3237"/>
    <property type="match status" value="1"/>
</dbReference>
<proteinExistence type="predicted"/>
<comment type="caution">
    <text evidence="1">The sequence shown here is derived from an EMBL/GenBank/DDBJ whole genome shotgun (WGS) entry which is preliminary data.</text>
</comment>
<protein>
    <submittedName>
        <fullName evidence="1">Uncharacterized protein</fullName>
    </submittedName>
</protein>
<accession>A0A9P9WUV8</accession>
<dbReference type="Gene3D" id="2.40.160.20">
    <property type="match status" value="1"/>
</dbReference>
<dbReference type="AlphaFoldDB" id="A0A9P9WUV8"/>
<evidence type="ECO:0000313" key="2">
    <source>
        <dbReference type="Proteomes" id="UP000829685"/>
    </source>
</evidence>